<accession>A0ABV1A505</accession>
<gene>
    <name evidence="1" type="ORF">AMECASPLE_004200</name>
</gene>
<name>A0ABV1A505_9TELE</name>
<evidence type="ECO:0000313" key="2">
    <source>
        <dbReference type="Proteomes" id="UP001469553"/>
    </source>
</evidence>
<reference evidence="1 2" key="1">
    <citation type="submission" date="2021-06" db="EMBL/GenBank/DDBJ databases">
        <authorList>
            <person name="Palmer J.M."/>
        </authorList>
    </citation>
    <scope>NUCLEOTIDE SEQUENCE [LARGE SCALE GENOMIC DNA]</scope>
    <source>
        <strain evidence="1 2">AS_MEX2019</strain>
        <tissue evidence="1">Muscle</tissue>
    </source>
</reference>
<evidence type="ECO:0000313" key="1">
    <source>
        <dbReference type="EMBL" id="MEQ2313643.1"/>
    </source>
</evidence>
<dbReference type="Proteomes" id="UP001469553">
    <property type="component" value="Unassembled WGS sequence"/>
</dbReference>
<protein>
    <submittedName>
        <fullName evidence="1">Uncharacterized protein</fullName>
    </submittedName>
</protein>
<organism evidence="1 2">
    <name type="scientific">Ameca splendens</name>
    <dbReference type="NCBI Taxonomy" id="208324"/>
    <lineage>
        <taxon>Eukaryota</taxon>
        <taxon>Metazoa</taxon>
        <taxon>Chordata</taxon>
        <taxon>Craniata</taxon>
        <taxon>Vertebrata</taxon>
        <taxon>Euteleostomi</taxon>
        <taxon>Actinopterygii</taxon>
        <taxon>Neopterygii</taxon>
        <taxon>Teleostei</taxon>
        <taxon>Neoteleostei</taxon>
        <taxon>Acanthomorphata</taxon>
        <taxon>Ovalentaria</taxon>
        <taxon>Atherinomorphae</taxon>
        <taxon>Cyprinodontiformes</taxon>
        <taxon>Goodeidae</taxon>
        <taxon>Ameca</taxon>
    </lineage>
</organism>
<dbReference type="EMBL" id="JAHRIP010084815">
    <property type="protein sequence ID" value="MEQ2313643.1"/>
    <property type="molecule type" value="Genomic_DNA"/>
</dbReference>
<comment type="caution">
    <text evidence="1">The sequence shown here is derived from an EMBL/GenBank/DDBJ whole genome shotgun (WGS) entry which is preliminary data.</text>
</comment>
<keyword evidence="2" id="KW-1185">Reference proteome</keyword>
<sequence>MLTLCVIFRRQKPEPLIIFFEHCFRLQKFLDDQVYLRLVDFVWISCPRVKLAASCYSPTPEPRQKRALSTLQRKYLNIELIPELTSTHSSAQARLPRLAHLGSDSL</sequence>
<proteinExistence type="predicted"/>